<dbReference type="EMBL" id="BARW01028107">
    <property type="protein sequence ID" value="GAJ09317.1"/>
    <property type="molecule type" value="Genomic_DNA"/>
</dbReference>
<accession>X1V0G5</accession>
<gene>
    <name evidence="1" type="ORF">S12H4_45457</name>
</gene>
<dbReference type="AlphaFoldDB" id="X1V0G5"/>
<reference evidence="1" key="1">
    <citation type="journal article" date="2014" name="Front. Microbiol.">
        <title>High frequency of phylogenetically diverse reductive dehalogenase-homologous genes in deep subseafloor sedimentary metagenomes.</title>
        <authorList>
            <person name="Kawai M."/>
            <person name="Futagami T."/>
            <person name="Toyoda A."/>
            <person name="Takaki Y."/>
            <person name="Nishi S."/>
            <person name="Hori S."/>
            <person name="Arai W."/>
            <person name="Tsubouchi T."/>
            <person name="Morono Y."/>
            <person name="Uchiyama I."/>
            <person name="Ito T."/>
            <person name="Fujiyama A."/>
            <person name="Inagaki F."/>
            <person name="Takami H."/>
        </authorList>
    </citation>
    <scope>NUCLEOTIDE SEQUENCE</scope>
    <source>
        <strain evidence="1">Expedition CK06-06</strain>
    </source>
</reference>
<protein>
    <recommendedName>
        <fullName evidence="2">InsA N-terminal domain-containing protein</fullName>
    </recommendedName>
</protein>
<comment type="caution">
    <text evidence="1">The sequence shown here is derived from an EMBL/GenBank/DDBJ whole genome shotgun (WGS) entry which is preliminary data.</text>
</comment>
<name>X1V0G5_9ZZZZ</name>
<evidence type="ECO:0000313" key="1">
    <source>
        <dbReference type="EMBL" id="GAJ09317.1"/>
    </source>
</evidence>
<organism evidence="1">
    <name type="scientific">marine sediment metagenome</name>
    <dbReference type="NCBI Taxonomy" id="412755"/>
    <lineage>
        <taxon>unclassified sequences</taxon>
        <taxon>metagenomes</taxon>
        <taxon>ecological metagenomes</taxon>
    </lineage>
</organism>
<sequence>MTNTDHSPRCPFCLSTDIVKYPVLHGHGIRYRCHACDLTFTRPVRRPDSWKLCARPRPGHPDQTELFFARTDGPPRLTRP</sequence>
<proteinExistence type="predicted"/>
<evidence type="ECO:0008006" key="2">
    <source>
        <dbReference type="Google" id="ProtNLM"/>
    </source>
</evidence>